<feature type="active site" evidence="8">
    <location>
        <position position="15"/>
    </location>
</feature>
<evidence type="ECO:0000256" key="1">
    <source>
        <dbReference type="ARBA" id="ARBA00001541"/>
    </source>
</evidence>
<evidence type="ECO:0000256" key="9">
    <source>
        <dbReference type="SAM" id="Coils"/>
    </source>
</evidence>
<evidence type="ECO:0000256" key="3">
    <source>
        <dbReference type="ARBA" id="ARBA00002759"/>
    </source>
</evidence>
<dbReference type="Gene3D" id="3.20.20.450">
    <property type="entry name" value="EAL domain"/>
    <property type="match status" value="1"/>
</dbReference>
<evidence type="ECO:0000313" key="16">
    <source>
        <dbReference type="EMBL" id="XDK25349.1"/>
    </source>
</evidence>
<sequence length="1509" mass="169354">MSKTPHLSVVGIGASAGGLESMRPLLNGLHKTGHIAFVVAQHMSPQHRSMLVELLAKECPLNVIEAKDGEALQPDTVYVNPPNKDILVIKNKIELKHLDRGIGPKPSVDSLFNSLANHIGGHAVGIILSGTGSDGAHGCRAIRASGGITIAQDPETAKYDGMPSAAIRSEAVDLILSPSEIAKQLTDIINSPPPKITLKEARTGKHIASFTDLINRVYQATQVDFSQYKEATLSRQLQRRIAALRLSSLEEYFNYIDDNKEELHTLQKSFLISVTAFFRDPEAFDQLTGLVEKMISRKEPRSTVRIWIPGCATGEEVYTFAIMICEQLGRRVSDFDIKIFGTDIDMAATEVARKGVYPEPLLEGLDKVLIDRYFIQDGRSFKIIKHVRDMCVFARQDLVRDPPFLKMDLISCRNLMIYLNNDLQDQIISNFHYSLLPGGYLFLGKSESIGSAATSMFGQIDKKNKIFQRLEGPQTRVHIGSFTSNITPPIAPRALTPKMVKMEAVKSCLLEAYGPPSVLINSAHEPLQFFGELGRYLSLPEGAADFNILALAPPSIRTELRALLYRAMNSDKTSNEHLVDAQLNGTPTRVNIAVRQISIEGQAERTYLVSFEEKGNDVVPALDFDQYSEDQQSHISHLENELSGTREHLQAVIEELETSNEELQSLNEELQASTEELQSSNEELETTNEELQATNEELTTVNDELQAKSIQLTEVNETLNNIQNSIDLGLIVLDEKLRLIRYTPKVVRLFGILPDDIGQKITGIPSHIKIEHFERVLMSVIQTGDPLSMEVERQGDTFLMSLAPYLNETKRISGVILTFSDISELTQTRLKIEQAEQKFRLITESLHEVVWMSYPDFSQWEYLSPTFADYSGLAPSIIYQSPEKFLESIHPDDRSNFVAHTKQPCWDIQYRMCHVDGRVSWMRDRGSKVVQNNNMPDLLVGSAVDITKSMDFSHQLQLSEEKFRSVFESSSVGIALANHKGELWDVNPAFCQWLGYDRKELAGCHFDVITHADDLEDDLHLFNELIAGKRDAYHLEKRYLTKDGKVIFGLLNVSLASHTNPFNDQEQSIVAIIQDITDQVAARQLIFEQSHFDALTQLPNRTLLKDRLDQLFKLAERESLHTSLLFVDLDGFKAINDQQGHDAGDQVLITIAQRLKGLVRASDTVARFGGDEFIIAINHQPGVQYPEMVANKVIEAIAQPIVWQQEYYQINSSIGIATYPEDAQSQEKLVQLADVTMYRAKKAGGGHCQFYSGKMNSEIKLLHSEKNELLHSLEQGLFQLYYQPIFSDNGRTIIAAESLLRRQDPDNGMQLPSDFIAVAEQYNVLKTIDLWVLEQNMAFIRQHGTHLTMVSMNVSSQALSSKRFLQTLEDNRAIAHQLCLEMTEQVISQSDPYFKTISMLHSLGYKIALDQFGLGASNFSRLPSECFDRLKIDLSITQQIETTQNQAPLVEASLHIAQAMECSVVAVGVERESQAQYFASRESVDLQGFYFAKPMPMAELVALLKSQSN</sequence>
<evidence type="ECO:0000256" key="5">
    <source>
        <dbReference type="ARBA" id="ARBA00022603"/>
    </source>
</evidence>
<gene>
    <name evidence="16" type="ORF">AB0763_01495</name>
</gene>
<dbReference type="Gene3D" id="3.40.50.150">
    <property type="entry name" value="Vaccinia Virus protein VP39"/>
    <property type="match status" value="1"/>
</dbReference>
<evidence type="ECO:0000259" key="10">
    <source>
        <dbReference type="PROSITE" id="PS50112"/>
    </source>
</evidence>
<dbReference type="SMART" id="SM00052">
    <property type="entry name" value="EAL"/>
    <property type="match status" value="1"/>
</dbReference>
<dbReference type="InterPro" id="IPR029063">
    <property type="entry name" value="SAM-dependent_MTases_sf"/>
</dbReference>
<dbReference type="NCBIfam" id="TIGR00229">
    <property type="entry name" value="sensory_box"/>
    <property type="match status" value="1"/>
</dbReference>
<dbReference type="Gene3D" id="1.20.120.330">
    <property type="entry name" value="Nucleotidyltransferases domain 2"/>
    <property type="match status" value="1"/>
</dbReference>
<dbReference type="PRINTS" id="PR00996">
    <property type="entry name" value="CHERMTFRASE"/>
</dbReference>
<dbReference type="InterPro" id="IPR000014">
    <property type="entry name" value="PAS"/>
</dbReference>
<dbReference type="GO" id="GO:0000156">
    <property type="term" value="F:phosphorelay response regulator activity"/>
    <property type="evidence" value="ECO:0007669"/>
    <property type="project" value="InterPro"/>
</dbReference>
<dbReference type="Pfam" id="PF00990">
    <property type="entry name" value="GGDEF"/>
    <property type="match status" value="1"/>
</dbReference>
<dbReference type="InterPro" id="IPR043128">
    <property type="entry name" value="Rev_trsase/Diguanyl_cyclase"/>
</dbReference>
<dbReference type="PROSITE" id="PS50122">
    <property type="entry name" value="CHEB"/>
    <property type="match status" value="1"/>
</dbReference>
<dbReference type="PROSITE" id="PS50883">
    <property type="entry name" value="EAL"/>
    <property type="match status" value="1"/>
</dbReference>
<keyword evidence="7" id="KW-0949">S-adenosyl-L-methionine</keyword>
<dbReference type="InterPro" id="IPR029787">
    <property type="entry name" value="Nucleotide_cyclase"/>
</dbReference>
<keyword evidence="8" id="KW-0378">Hydrolase</keyword>
<feature type="domain" description="CheB-type methylesterase" evidence="12">
    <location>
        <begin position="5"/>
        <end position="192"/>
    </location>
</feature>
<evidence type="ECO:0000259" key="15">
    <source>
        <dbReference type="PROSITE" id="PS50887"/>
    </source>
</evidence>
<dbReference type="Pfam" id="PF00563">
    <property type="entry name" value="EAL"/>
    <property type="match status" value="1"/>
</dbReference>
<dbReference type="InterPro" id="IPR052155">
    <property type="entry name" value="Biofilm_reg_signaling"/>
</dbReference>
<keyword evidence="9" id="KW-0175">Coiled coil</keyword>
<dbReference type="PROSITE" id="PS50887">
    <property type="entry name" value="GGDEF"/>
    <property type="match status" value="1"/>
</dbReference>
<evidence type="ECO:0000259" key="11">
    <source>
        <dbReference type="PROSITE" id="PS50113"/>
    </source>
</evidence>
<evidence type="ECO:0000256" key="7">
    <source>
        <dbReference type="ARBA" id="ARBA00022691"/>
    </source>
</evidence>
<dbReference type="SMART" id="SM00138">
    <property type="entry name" value="MeTrc"/>
    <property type="match status" value="1"/>
</dbReference>
<dbReference type="InterPro" id="IPR035909">
    <property type="entry name" value="CheB_C"/>
</dbReference>
<dbReference type="SMART" id="SM00267">
    <property type="entry name" value="GGDEF"/>
    <property type="match status" value="1"/>
</dbReference>
<dbReference type="Pfam" id="PF01339">
    <property type="entry name" value="CheB_methylest"/>
    <property type="match status" value="1"/>
</dbReference>
<dbReference type="InterPro" id="IPR022641">
    <property type="entry name" value="CheR_N"/>
</dbReference>
<dbReference type="GO" id="GO:0006935">
    <property type="term" value="P:chemotaxis"/>
    <property type="evidence" value="ECO:0007669"/>
    <property type="project" value="UniProtKB-UniRule"/>
</dbReference>
<feature type="active site" evidence="8">
    <location>
        <position position="42"/>
    </location>
</feature>
<protein>
    <recommendedName>
        <fullName evidence="4">protein-glutamate O-methyltransferase</fullName>
        <ecNumber evidence="4">2.1.1.80</ecNumber>
    </recommendedName>
</protein>
<keyword evidence="5" id="KW-0489">Methyltransferase</keyword>
<dbReference type="PROSITE" id="PS50112">
    <property type="entry name" value="PAS"/>
    <property type="match status" value="1"/>
</dbReference>
<feature type="domain" description="PAC" evidence="11">
    <location>
        <begin position="906"/>
        <end position="958"/>
    </location>
</feature>
<dbReference type="InterPro" id="IPR001633">
    <property type="entry name" value="EAL_dom"/>
</dbReference>
<dbReference type="Gene3D" id="3.30.70.270">
    <property type="match status" value="1"/>
</dbReference>
<dbReference type="Pfam" id="PF01739">
    <property type="entry name" value="CheR"/>
    <property type="match status" value="1"/>
</dbReference>
<dbReference type="SUPFAM" id="SSF52738">
    <property type="entry name" value="Methylesterase CheB, C-terminal domain"/>
    <property type="match status" value="1"/>
</dbReference>
<dbReference type="KEGG" id="vih:AB0763_01495"/>
<evidence type="ECO:0000256" key="8">
    <source>
        <dbReference type="PROSITE-ProRule" id="PRU00050"/>
    </source>
</evidence>
<dbReference type="Gene3D" id="3.30.450.20">
    <property type="entry name" value="PAS domain"/>
    <property type="match status" value="3"/>
</dbReference>
<dbReference type="Gene3D" id="3.40.50.180">
    <property type="entry name" value="Methylesterase CheB, C-terminal domain"/>
    <property type="match status" value="1"/>
</dbReference>
<proteinExistence type="predicted"/>
<name>A0AB39HF12_9VIBR</name>
<dbReference type="EC" id="2.1.1.80" evidence="4"/>
<dbReference type="SMART" id="SM00086">
    <property type="entry name" value="PAC"/>
    <property type="match status" value="3"/>
</dbReference>
<comment type="function">
    <text evidence="3">Methylation of the membrane-bound methyl-accepting chemotaxis proteins (MCP) to form gamma-glutamyl methyl ester residues in MCP.</text>
</comment>
<comment type="cofactor">
    <cofactor evidence="2">
        <name>Mg(2+)</name>
        <dbReference type="ChEBI" id="CHEBI:18420"/>
    </cofactor>
</comment>
<dbReference type="PROSITE" id="PS50113">
    <property type="entry name" value="PAC"/>
    <property type="match status" value="2"/>
</dbReference>
<evidence type="ECO:0000259" key="13">
    <source>
        <dbReference type="PROSITE" id="PS50123"/>
    </source>
</evidence>
<dbReference type="InterPro" id="IPR035965">
    <property type="entry name" value="PAS-like_dom_sf"/>
</dbReference>
<dbReference type="PROSITE" id="PS50123">
    <property type="entry name" value="CHER"/>
    <property type="match status" value="1"/>
</dbReference>
<dbReference type="InterPro" id="IPR000700">
    <property type="entry name" value="PAS-assoc_C"/>
</dbReference>
<dbReference type="GO" id="GO:0008984">
    <property type="term" value="F:protein-glutamate methylesterase activity"/>
    <property type="evidence" value="ECO:0007669"/>
    <property type="project" value="InterPro"/>
</dbReference>
<dbReference type="RefSeq" id="WP_306102179.1">
    <property type="nucleotide sequence ID" value="NZ_CP162601.1"/>
</dbReference>
<dbReference type="Pfam" id="PF13596">
    <property type="entry name" value="PAS_10"/>
    <property type="match status" value="1"/>
</dbReference>
<reference evidence="16" key="1">
    <citation type="submission" date="2024-07" db="EMBL/GenBank/DDBJ databases">
        <title>Genome Analysis of a Potential Novel Vibrio Species Secreting pH- and Thermo-stable Alginate Lyase and its Application in Producing Alginate Oligosaccharides.</title>
        <authorList>
            <person name="Huang H."/>
            <person name="Bao K."/>
        </authorList>
    </citation>
    <scope>NUCLEOTIDE SEQUENCE</scope>
    <source>
        <strain evidence="16">HB236076</strain>
    </source>
</reference>
<feature type="coiled-coil region" evidence="9">
    <location>
        <begin position="635"/>
        <end position="711"/>
    </location>
</feature>
<dbReference type="FunFam" id="3.30.70.270:FF:000001">
    <property type="entry name" value="Diguanylate cyclase domain protein"/>
    <property type="match status" value="1"/>
</dbReference>
<dbReference type="PANTHER" id="PTHR44757:SF2">
    <property type="entry name" value="BIOFILM ARCHITECTURE MAINTENANCE PROTEIN MBAA"/>
    <property type="match status" value="1"/>
</dbReference>
<dbReference type="GO" id="GO:0032259">
    <property type="term" value="P:methylation"/>
    <property type="evidence" value="ECO:0007669"/>
    <property type="project" value="UniProtKB-KW"/>
</dbReference>
<dbReference type="PANTHER" id="PTHR44757">
    <property type="entry name" value="DIGUANYLATE CYCLASE DGCP"/>
    <property type="match status" value="1"/>
</dbReference>
<comment type="catalytic activity">
    <reaction evidence="1">
        <text>L-glutamyl-[protein] + S-adenosyl-L-methionine = [protein]-L-glutamate 5-O-methyl ester + S-adenosyl-L-homocysteine</text>
        <dbReference type="Rhea" id="RHEA:24452"/>
        <dbReference type="Rhea" id="RHEA-COMP:10208"/>
        <dbReference type="Rhea" id="RHEA-COMP:10311"/>
        <dbReference type="ChEBI" id="CHEBI:29973"/>
        <dbReference type="ChEBI" id="CHEBI:57856"/>
        <dbReference type="ChEBI" id="CHEBI:59789"/>
        <dbReference type="ChEBI" id="CHEBI:82795"/>
        <dbReference type="EC" id="2.1.1.80"/>
    </reaction>
</comment>
<dbReference type="GO" id="GO:0005737">
    <property type="term" value="C:cytoplasm"/>
    <property type="evidence" value="ECO:0007669"/>
    <property type="project" value="InterPro"/>
</dbReference>
<accession>A0AB39HF12</accession>
<dbReference type="SUPFAM" id="SSF55785">
    <property type="entry name" value="PYP-like sensor domain (PAS domain)"/>
    <property type="match status" value="3"/>
</dbReference>
<feature type="domain" description="EAL" evidence="14">
    <location>
        <begin position="1262"/>
        <end position="1508"/>
    </location>
</feature>
<dbReference type="InterPro" id="IPR013655">
    <property type="entry name" value="PAS_fold_3"/>
</dbReference>
<feature type="domain" description="PAS" evidence="10">
    <location>
        <begin position="959"/>
        <end position="1029"/>
    </location>
</feature>
<dbReference type="CDD" id="cd01948">
    <property type="entry name" value="EAL"/>
    <property type="match status" value="1"/>
</dbReference>
<dbReference type="CDD" id="cd01949">
    <property type="entry name" value="GGDEF"/>
    <property type="match status" value="1"/>
</dbReference>
<dbReference type="SUPFAM" id="SSF141868">
    <property type="entry name" value="EAL domain-like"/>
    <property type="match status" value="1"/>
</dbReference>
<dbReference type="Pfam" id="PF03705">
    <property type="entry name" value="CheR_N"/>
    <property type="match status" value="1"/>
</dbReference>
<dbReference type="NCBIfam" id="TIGR00254">
    <property type="entry name" value="GGDEF"/>
    <property type="match status" value="1"/>
</dbReference>
<dbReference type="InterPro" id="IPR000780">
    <property type="entry name" value="CheR_MeTrfase"/>
</dbReference>
<evidence type="ECO:0000259" key="12">
    <source>
        <dbReference type="PROSITE" id="PS50122"/>
    </source>
</evidence>
<dbReference type="InterPro" id="IPR000673">
    <property type="entry name" value="Sig_transdc_resp-reg_Me-estase"/>
</dbReference>
<dbReference type="Pfam" id="PF08447">
    <property type="entry name" value="PAS_3"/>
    <property type="match status" value="1"/>
</dbReference>
<feature type="active site" evidence="8">
    <location>
        <position position="134"/>
    </location>
</feature>
<feature type="domain" description="GGDEF" evidence="15">
    <location>
        <begin position="1120"/>
        <end position="1253"/>
    </location>
</feature>
<evidence type="ECO:0000256" key="2">
    <source>
        <dbReference type="ARBA" id="ARBA00001946"/>
    </source>
</evidence>
<dbReference type="InterPro" id="IPR036804">
    <property type="entry name" value="CheR_N_sf"/>
</dbReference>
<evidence type="ECO:0000256" key="4">
    <source>
        <dbReference type="ARBA" id="ARBA00012534"/>
    </source>
</evidence>
<dbReference type="SMART" id="SM00091">
    <property type="entry name" value="PAS"/>
    <property type="match status" value="3"/>
</dbReference>
<dbReference type="CDD" id="cd00130">
    <property type="entry name" value="PAS"/>
    <property type="match status" value="3"/>
</dbReference>
<organism evidence="16">
    <name type="scientific">Vibrio sp. HB236076</name>
    <dbReference type="NCBI Taxonomy" id="3232307"/>
    <lineage>
        <taxon>Bacteria</taxon>
        <taxon>Pseudomonadati</taxon>
        <taxon>Pseudomonadota</taxon>
        <taxon>Gammaproteobacteria</taxon>
        <taxon>Vibrionales</taxon>
        <taxon>Vibrionaceae</taxon>
        <taxon>Vibrio</taxon>
    </lineage>
</organism>
<dbReference type="SUPFAM" id="SSF53335">
    <property type="entry name" value="S-adenosyl-L-methionine-dependent methyltransferases"/>
    <property type="match status" value="1"/>
</dbReference>
<dbReference type="Pfam" id="PF13426">
    <property type="entry name" value="PAS_9"/>
    <property type="match status" value="1"/>
</dbReference>
<dbReference type="SUPFAM" id="SSF55073">
    <property type="entry name" value="Nucleotide cyclase"/>
    <property type="match status" value="1"/>
</dbReference>
<dbReference type="InterPro" id="IPR035919">
    <property type="entry name" value="EAL_sf"/>
</dbReference>
<feature type="domain" description="CheR-type methyltransferase" evidence="13">
    <location>
        <begin position="208"/>
        <end position="457"/>
    </location>
</feature>
<dbReference type="EMBL" id="CP162601">
    <property type="protein sequence ID" value="XDK25349.1"/>
    <property type="molecule type" value="Genomic_DNA"/>
</dbReference>
<evidence type="ECO:0000259" key="14">
    <source>
        <dbReference type="PROSITE" id="PS50883"/>
    </source>
</evidence>
<dbReference type="InterPro" id="IPR022642">
    <property type="entry name" value="CheR_C"/>
</dbReference>
<dbReference type="InterPro" id="IPR000160">
    <property type="entry name" value="GGDEF_dom"/>
</dbReference>
<dbReference type="GO" id="GO:0008983">
    <property type="term" value="F:protein-glutamate O-methyltransferase activity"/>
    <property type="evidence" value="ECO:0007669"/>
    <property type="project" value="UniProtKB-EC"/>
</dbReference>
<dbReference type="CDD" id="cd16434">
    <property type="entry name" value="CheB-CheR_fusion"/>
    <property type="match status" value="1"/>
</dbReference>
<evidence type="ECO:0000256" key="6">
    <source>
        <dbReference type="ARBA" id="ARBA00022679"/>
    </source>
</evidence>
<dbReference type="SUPFAM" id="SSF47757">
    <property type="entry name" value="Chemotaxis receptor methyltransferase CheR, N-terminal domain"/>
    <property type="match status" value="1"/>
</dbReference>
<keyword evidence="8" id="KW-0145">Chemotaxis</keyword>
<dbReference type="Gene3D" id="1.10.155.10">
    <property type="entry name" value="Chemotaxis receptor methyltransferase CheR, N-terminal domain"/>
    <property type="match status" value="1"/>
</dbReference>
<keyword evidence="6" id="KW-0808">Transferase</keyword>
<dbReference type="InterPro" id="IPR001610">
    <property type="entry name" value="PAC"/>
</dbReference>
<feature type="domain" description="PAC" evidence="11">
    <location>
        <begin position="771"/>
        <end position="834"/>
    </location>
</feature>